<reference evidence="1" key="1">
    <citation type="submission" date="2022-09" db="EMBL/GenBank/DDBJ databases">
        <title>A Global Phylogenomic Analysis of the Shiitake Genus Lentinula.</title>
        <authorList>
            <consortium name="DOE Joint Genome Institute"/>
            <person name="Sierra-Patev S."/>
            <person name="Min B."/>
            <person name="Naranjo-Ortiz M."/>
            <person name="Looney B."/>
            <person name="Konkel Z."/>
            <person name="Slot J.C."/>
            <person name="Sakamoto Y."/>
            <person name="Steenwyk J.L."/>
            <person name="Rokas A."/>
            <person name="Carro J."/>
            <person name="Camarero S."/>
            <person name="Ferreira P."/>
            <person name="Molpeceres G."/>
            <person name="Ruiz-Duenas F.J."/>
            <person name="Serrano A."/>
            <person name="Henrissat B."/>
            <person name="Drula E."/>
            <person name="Hughes K.W."/>
            <person name="Mata J.L."/>
            <person name="Ishikawa N.K."/>
            <person name="Vargas-Isla R."/>
            <person name="Ushijima S."/>
            <person name="Smith C.A."/>
            <person name="Ahrendt S."/>
            <person name="Andreopoulos W."/>
            <person name="He G."/>
            <person name="Labutti K."/>
            <person name="Lipzen A."/>
            <person name="Ng V."/>
            <person name="Riley R."/>
            <person name="Sandor L."/>
            <person name="Barry K."/>
            <person name="Martinez A.T."/>
            <person name="Xiao Y."/>
            <person name="Gibbons J.G."/>
            <person name="Terashima K."/>
            <person name="Grigoriev I.V."/>
            <person name="Hibbett D.S."/>
        </authorList>
    </citation>
    <scope>NUCLEOTIDE SEQUENCE</scope>
    <source>
        <strain evidence="1">TMI1499</strain>
    </source>
</reference>
<keyword evidence="2" id="KW-1185">Reference proteome</keyword>
<protein>
    <submittedName>
        <fullName evidence="1">Aminoadipate reductase</fullName>
    </submittedName>
</protein>
<comment type="caution">
    <text evidence="1">The sequence shown here is derived from an EMBL/GenBank/DDBJ whole genome shotgun (WGS) entry which is preliminary data.</text>
</comment>
<name>A0ACC1TIW5_9AGAR</name>
<dbReference type="Proteomes" id="UP001163835">
    <property type="component" value="Unassembled WGS sequence"/>
</dbReference>
<accession>A0ACC1TIW5</accession>
<gene>
    <name evidence="1" type="ORF">F5876DRAFT_70560</name>
</gene>
<proteinExistence type="predicted"/>
<evidence type="ECO:0000313" key="2">
    <source>
        <dbReference type="Proteomes" id="UP001163835"/>
    </source>
</evidence>
<evidence type="ECO:0000313" key="1">
    <source>
        <dbReference type="EMBL" id="KAJ3804528.1"/>
    </source>
</evidence>
<sequence length="1009" mass="111383">MKSPTLDRSTTLPQLLKFHYEHNADQTLYVYSEDGKANLTEIKHLEFGRACHRAAHIIRPPHRSGPDREVVAIIAQVDTIVYTAVVAGLMEAGLIKTGAHRVLSTQTTLQELLRNVKTELKTSTDTTYNVTFEEIPGLYQLFPKLASGNQYREYNLRVGTMSLPSFHAMGLFIQLIIPMYVGITVAVYPPLVFEKEALPLAPTPDNVIEHFRRTQCSTCIAIPAMLQIWSQSPSSMDVLRAMKVILTGGGPLSHATGDYLISCGVRVRSIYGLTECGSPSKWSMEDSYEDWSWHRFPDSPHIRWVPQGDGTFELQILNTDTYRVSVENIPDVSGYATSDLWVPHPSKQGLWSIFTLLLSVGRLDDVIIHSSGEKTVPAPFEDVINKSPLIIGAIMFGRQRDQPGLLLEPSPENQIDVNDPAQVSSFRNKIWPVIEEANKQVPAFSKVYKEMILIASSTKPLPRAGKGTVMRKAAYSEYEKEIDQMYVPIYSSSLQHTEKPPSAWEIPALKQWLTSQVENLCDKFLDEKDDIFDHGFDSLCATVLRLRIISALRSSGDSSLQAASRLVSENVVYNHPTIATLSQYLLELGAQDSGSQSSRSHEEAIEDMITLYSQGLDDPIDSHSNGDLNGTSASGRIVVLLTGSTGNLGAQILADLLLNDSVAFIYSLNRPSTRVSIQQRQRERFQDKALDERLLSSDKLLLLEGDTSQPMLGLSTEIYEKVSTSVRGMRNLIDLARSSRRASSSRFLFTSSIGSAQSWDSRSMGPYPEEVILDPKYAVGGGYGESKYISERILAKSGLHPSSFRIGQIAGGKPNGAWAMSDWFPMIIKSSLVLGVLPDAKGDISWAPLDALAEGILDVAFAKEDPPVAINLVHPQRVSWTVIMEAIRESLIRAKHLPLDALPLVPFRNWTQALSDKALVADSGSTGNGVAPGKITLKEIPAAKILEFIRGMAKSSGVKGTGEGESEALGGSIFGTENIQRISKRMRELAPIGRHDVELWVKYWLQHGL</sequence>
<dbReference type="EMBL" id="MU795946">
    <property type="protein sequence ID" value="KAJ3804528.1"/>
    <property type="molecule type" value="Genomic_DNA"/>
</dbReference>
<organism evidence="1 2">
    <name type="scientific">Lentinula aff. lateritia</name>
    <dbReference type="NCBI Taxonomy" id="2804960"/>
    <lineage>
        <taxon>Eukaryota</taxon>
        <taxon>Fungi</taxon>
        <taxon>Dikarya</taxon>
        <taxon>Basidiomycota</taxon>
        <taxon>Agaricomycotina</taxon>
        <taxon>Agaricomycetes</taxon>
        <taxon>Agaricomycetidae</taxon>
        <taxon>Agaricales</taxon>
        <taxon>Marasmiineae</taxon>
        <taxon>Omphalotaceae</taxon>
        <taxon>Lentinula</taxon>
    </lineage>
</organism>